<sequence>MYSPDVSLGLGSIVYALTKLDGRVQKKETQVAQFLLGEEPHGTLALSGYFLRENVQESAEEAYAFGMRRLIDKRGELTERIKKRFVTILLQVARSHQGMSPAEWTFIRRFWREIQRF</sequence>
<reference evidence="1 2" key="1">
    <citation type="submission" date="2016-10" db="EMBL/GenBank/DDBJ databases">
        <authorList>
            <person name="de Groot N.N."/>
        </authorList>
    </citation>
    <scope>NUCLEOTIDE SEQUENCE [LARGE SCALE GENOMIC DNA]</scope>
    <source>
        <strain evidence="1 2">DSM 26130</strain>
    </source>
</reference>
<name>A0A1I1HB19_9BACT</name>
<organism evidence="1 2">
    <name type="scientific">Spirosoma endophyticum</name>
    <dbReference type="NCBI Taxonomy" id="662367"/>
    <lineage>
        <taxon>Bacteria</taxon>
        <taxon>Pseudomonadati</taxon>
        <taxon>Bacteroidota</taxon>
        <taxon>Cytophagia</taxon>
        <taxon>Cytophagales</taxon>
        <taxon>Cytophagaceae</taxon>
        <taxon>Spirosoma</taxon>
    </lineage>
</organism>
<dbReference type="InterPro" id="IPR029024">
    <property type="entry name" value="TerB-like"/>
</dbReference>
<dbReference type="Proteomes" id="UP000198598">
    <property type="component" value="Unassembled WGS sequence"/>
</dbReference>
<keyword evidence="2" id="KW-1185">Reference proteome</keyword>
<dbReference type="CDD" id="cd07177">
    <property type="entry name" value="terB_like"/>
    <property type="match status" value="1"/>
</dbReference>
<proteinExistence type="predicted"/>
<evidence type="ECO:0000313" key="1">
    <source>
        <dbReference type="EMBL" id="SFC21197.1"/>
    </source>
</evidence>
<dbReference type="AlphaFoldDB" id="A0A1I1HB19"/>
<evidence type="ECO:0008006" key="3">
    <source>
        <dbReference type="Google" id="ProtNLM"/>
    </source>
</evidence>
<dbReference type="OrthoDB" id="1120295at2"/>
<accession>A0A1I1HB19</accession>
<dbReference type="RefSeq" id="WP_093823005.1">
    <property type="nucleotide sequence ID" value="NZ_FOLQ01000001.1"/>
</dbReference>
<protein>
    <recommendedName>
        <fullName evidence="3">Tellurite resistance protein TerB</fullName>
    </recommendedName>
</protein>
<dbReference type="EMBL" id="FOLQ01000001">
    <property type="protein sequence ID" value="SFC21197.1"/>
    <property type="molecule type" value="Genomic_DNA"/>
</dbReference>
<dbReference type="SUPFAM" id="SSF158682">
    <property type="entry name" value="TerB-like"/>
    <property type="match status" value="1"/>
</dbReference>
<gene>
    <name evidence="1" type="ORF">SAMN05216167_101665</name>
</gene>
<evidence type="ECO:0000313" key="2">
    <source>
        <dbReference type="Proteomes" id="UP000198598"/>
    </source>
</evidence>